<evidence type="ECO:0000256" key="4">
    <source>
        <dbReference type="ARBA" id="ARBA00022723"/>
    </source>
</evidence>
<dbReference type="Proteomes" id="UP000321595">
    <property type="component" value="Chromosome"/>
</dbReference>
<dbReference type="InterPro" id="IPR005841">
    <property type="entry name" value="Alpha-D-phosphohexomutase_SF"/>
</dbReference>
<dbReference type="Gene3D" id="3.30.310.50">
    <property type="entry name" value="Alpha-D-phosphohexomutase, C-terminal domain"/>
    <property type="match status" value="1"/>
</dbReference>
<dbReference type="PRINTS" id="PR00509">
    <property type="entry name" value="PGMPMM"/>
</dbReference>
<evidence type="ECO:0000259" key="9">
    <source>
        <dbReference type="Pfam" id="PF02878"/>
    </source>
</evidence>
<evidence type="ECO:0000259" key="11">
    <source>
        <dbReference type="Pfam" id="PF02880"/>
    </source>
</evidence>
<evidence type="ECO:0000313" key="12">
    <source>
        <dbReference type="EMBL" id="QED29560.1"/>
    </source>
</evidence>
<keyword evidence="5 7" id="KW-0460">Magnesium</keyword>
<keyword evidence="13" id="KW-1185">Reference proteome</keyword>
<dbReference type="AlphaFoldDB" id="A0A5B8XVB4"/>
<dbReference type="InterPro" id="IPR005846">
    <property type="entry name" value="A-D-PHexomutase_a/b/a-III"/>
</dbReference>
<dbReference type="KEGG" id="bbae:FRD01_20435"/>
<dbReference type="InterPro" id="IPR005844">
    <property type="entry name" value="A-D-PHexomutase_a/b/a-I"/>
</dbReference>
<dbReference type="GO" id="GO:0000287">
    <property type="term" value="F:magnesium ion binding"/>
    <property type="evidence" value="ECO:0007669"/>
    <property type="project" value="InterPro"/>
</dbReference>
<dbReference type="InterPro" id="IPR005845">
    <property type="entry name" value="A-D-PHexomutase_a/b/a-II"/>
</dbReference>
<keyword evidence="6" id="KW-0413">Isomerase</keyword>
<feature type="domain" description="Alpha-D-phosphohexomutase alpha/beta/alpha" evidence="10">
    <location>
        <begin position="207"/>
        <end position="311"/>
    </location>
</feature>
<evidence type="ECO:0000256" key="7">
    <source>
        <dbReference type="RuleBase" id="RU004326"/>
    </source>
</evidence>
<evidence type="ECO:0000259" key="8">
    <source>
        <dbReference type="Pfam" id="PF00408"/>
    </source>
</evidence>
<evidence type="ECO:0000256" key="2">
    <source>
        <dbReference type="ARBA" id="ARBA00010231"/>
    </source>
</evidence>
<comment type="cofactor">
    <cofactor evidence="1">
        <name>Mg(2+)</name>
        <dbReference type="ChEBI" id="CHEBI:18420"/>
    </cofactor>
</comment>
<evidence type="ECO:0000256" key="6">
    <source>
        <dbReference type="ARBA" id="ARBA00023235"/>
    </source>
</evidence>
<dbReference type="Pfam" id="PF00408">
    <property type="entry name" value="PGM_PMM_IV"/>
    <property type="match status" value="1"/>
</dbReference>
<evidence type="ECO:0000256" key="5">
    <source>
        <dbReference type="ARBA" id="ARBA00022842"/>
    </source>
</evidence>
<accession>A0A5B8XVB4</accession>
<dbReference type="Pfam" id="PF02880">
    <property type="entry name" value="PGM_PMM_III"/>
    <property type="match status" value="1"/>
</dbReference>
<feature type="domain" description="Alpha-D-phosphohexomutase alpha/beta/alpha" evidence="9">
    <location>
        <begin position="41"/>
        <end position="180"/>
    </location>
</feature>
<sequence>MLDEAKKWIERDPDPKTRNEILELEKAKDFDEIAARFAGRLSFGTAGLRGVLGAGPMRMNRLVVRETSAGLGQYLLQNVDGAQEKGVVVGYDGRLMSREFAEDTARVLTGLGIKVYLSEDLCPTPVVAFALKHFGAAAGVMVTASHNPPEYNGYKVYWGNGAQIVPPHDSGIAAAIDEASRAEIPFADDLEFERLADFFGREVDDIYMAEVRKLSLVDASESRKDFAIAYTPMHGVGSKLVERALKESGFEKVSVVPEQRRPDGLFPTVNFPNPEEPGAMDLVCALAESVGANLALASDPDADRLAVAARTGSGEFKMLRGDQVGVLFGYECLRRKTGHAVATTIVSSQLLGVMAKKFGAPYYETLTGFKWIANEAMAHPDTPFAFGYEEALGYTVGELVRDKDGVSAAKIFAELAVSWADEGRDVWAQIERIDREFGIYLTGQRSLHYDEENQALKNLNNGIRANLPWTVAGVPVDSITDLEAGTRQWADGRVEQLNLPKSDVLTFWLKGGARIIVRPSGTEPKIKCYYEIVEPVAGDYEDAKSNARNTLETLIESHQKELGALAN</sequence>
<dbReference type="EMBL" id="CP042467">
    <property type="protein sequence ID" value="QED29560.1"/>
    <property type="molecule type" value="Genomic_DNA"/>
</dbReference>
<dbReference type="CDD" id="cd05799">
    <property type="entry name" value="PGM2"/>
    <property type="match status" value="1"/>
</dbReference>
<dbReference type="Pfam" id="PF02878">
    <property type="entry name" value="PGM_PMM_I"/>
    <property type="match status" value="1"/>
</dbReference>
<comment type="similarity">
    <text evidence="2 7">Belongs to the phosphohexose mutase family.</text>
</comment>
<dbReference type="PANTHER" id="PTHR45745:SF1">
    <property type="entry name" value="PHOSPHOGLUCOMUTASE 2B-RELATED"/>
    <property type="match status" value="1"/>
</dbReference>
<dbReference type="PANTHER" id="PTHR45745">
    <property type="entry name" value="PHOSPHOMANNOMUTASE 45A"/>
    <property type="match status" value="1"/>
</dbReference>
<evidence type="ECO:0000256" key="1">
    <source>
        <dbReference type="ARBA" id="ARBA00001946"/>
    </source>
</evidence>
<dbReference type="GO" id="GO:0006166">
    <property type="term" value="P:purine ribonucleoside salvage"/>
    <property type="evidence" value="ECO:0007669"/>
    <property type="project" value="TreeGrafter"/>
</dbReference>
<evidence type="ECO:0000256" key="3">
    <source>
        <dbReference type="ARBA" id="ARBA00022553"/>
    </source>
</evidence>
<dbReference type="InterPro" id="IPR036900">
    <property type="entry name" value="A-D-PHexomutase_C_sf"/>
</dbReference>
<dbReference type="InterPro" id="IPR005843">
    <property type="entry name" value="A-D-PHexomutase_C"/>
</dbReference>
<gene>
    <name evidence="12" type="ORF">FRD01_20435</name>
</gene>
<dbReference type="SUPFAM" id="SSF53738">
    <property type="entry name" value="Phosphoglucomutase, first 3 domains"/>
    <property type="match status" value="3"/>
</dbReference>
<dbReference type="Pfam" id="PF02879">
    <property type="entry name" value="PGM_PMM_II"/>
    <property type="match status" value="1"/>
</dbReference>
<name>A0A5B8XVB4_9DELT</name>
<dbReference type="GO" id="GO:0008973">
    <property type="term" value="F:phosphopentomutase activity"/>
    <property type="evidence" value="ECO:0007669"/>
    <property type="project" value="TreeGrafter"/>
</dbReference>
<dbReference type="InterPro" id="IPR016066">
    <property type="entry name" value="A-D-PHexomutase_CS"/>
</dbReference>
<protein>
    <submittedName>
        <fullName evidence="12">Phospho-sugar mutase</fullName>
    </submittedName>
</protein>
<proteinExistence type="inferred from homology"/>
<feature type="domain" description="Alpha-D-phosphohexomutase C-terminal" evidence="8">
    <location>
        <begin position="510"/>
        <end position="531"/>
    </location>
</feature>
<dbReference type="Gene3D" id="3.40.120.10">
    <property type="entry name" value="Alpha-D-Glucose-1,6-Bisphosphate, subunit A, domain 3"/>
    <property type="match status" value="3"/>
</dbReference>
<evidence type="ECO:0000313" key="13">
    <source>
        <dbReference type="Proteomes" id="UP000321595"/>
    </source>
</evidence>
<dbReference type="PROSITE" id="PS00710">
    <property type="entry name" value="PGM_PMM"/>
    <property type="match status" value="1"/>
</dbReference>
<dbReference type="OrthoDB" id="9806956at2"/>
<reference evidence="12 13" key="1">
    <citation type="submission" date="2019-08" db="EMBL/GenBank/DDBJ databases">
        <authorList>
            <person name="Liang Q."/>
        </authorList>
    </citation>
    <scope>NUCLEOTIDE SEQUENCE [LARGE SCALE GENOMIC DNA]</scope>
    <source>
        <strain evidence="12 13">V1718</strain>
    </source>
</reference>
<dbReference type="InterPro" id="IPR016055">
    <property type="entry name" value="A-D-PHexomutase_a/b/a-I/II/III"/>
</dbReference>
<dbReference type="GO" id="GO:0005975">
    <property type="term" value="P:carbohydrate metabolic process"/>
    <property type="evidence" value="ECO:0007669"/>
    <property type="project" value="InterPro"/>
</dbReference>
<feature type="domain" description="Alpha-D-phosphohexomutase alpha/beta/alpha" evidence="11">
    <location>
        <begin position="321"/>
        <end position="417"/>
    </location>
</feature>
<dbReference type="RefSeq" id="WP_146962793.1">
    <property type="nucleotide sequence ID" value="NZ_CP042467.1"/>
</dbReference>
<keyword evidence="4 7" id="KW-0479">Metal-binding</keyword>
<keyword evidence="3" id="KW-0597">Phosphoprotein</keyword>
<dbReference type="SUPFAM" id="SSF55957">
    <property type="entry name" value="Phosphoglucomutase, C-terminal domain"/>
    <property type="match status" value="1"/>
</dbReference>
<organism evidence="12 13">
    <name type="scientific">Microvenator marinus</name>
    <dbReference type="NCBI Taxonomy" id="2600177"/>
    <lineage>
        <taxon>Bacteria</taxon>
        <taxon>Deltaproteobacteria</taxon>
        <taxon>Bradymonadales</taxon>
        <taxon>Microvenatoraceae</taxon>
        <taxon>Microvenator</taxon>
    </lineage>
</organism>
<evidence type="ECO:0000259" key="10">
    <source>
        <dbReference type="Pfam" id="PF02879"/>
    </source>
</evidence>